<reference evidence="1" key="1">
    <citation type="journal article" date="2021" name="Nat. Commun.">
        <title>Genetic determinants of endophytism in the Arabidopsis root mycobiome.</title>
        <authorList>
            <person name="Mesny F."/>
            <person name="Miyauchi S."/>
            <person name="Thiergart T."/>
            <person name="Pickel B."/>
            <person name="Atanasova L."/>
            <person name="Karlsson M."/>
            <person name="Huettel B."/>
            <person name="Barry K.W."/>
            <person name="Haridas S."/>
            <person name="Chen C."/>
            <person name="Bauer D."/>
            <person name="Andreopoulos W."/>
            <person name="Pangilinan J."/>
            <person name="LaButti K."/>
            <person name="Riley R."/>
            <person name="Lipzen A."/>
            <person name="Clum A."/>
            <person name="Drula E."/>
            <person name="Henrissat B."/>
            <person name="Kohler A."/>
            <person name="Grigoriev I.V."/>
            <person name="Martin F.M."/>
            <person name="Hacquard S."/>
        </authorList>
    </citation>
    <scope>NUCLEOTIDE SEQUENCE</scope>
    <source>
        <strain evidence="1">MPI-CAGE-AT-0147</strain>
    </source>
</reference>
<name>A0A9P9FTQ4_9HYPO</name>
<accession>A0A9P9FTQ4</accession>
<organism evidence="1 2">
    <name type="scientific">Dactylonectria macrodidyma</name>
    <dbReference type="NCBI Taxonomy" id="307937"/>
    <lineage>
        <taxon>Eukaryota</taxon>
        <taxon>Fungi</taxon>
        <taxon>Dikarya</taxon>
        <taxon>Ascomycota</taxon>
        <taxon>Pezizomycotina</taxon>
        <taxon>Sordariomycetes</taxon>
        <taxon>Hypocreomycetidae</taxon>
        <taxon>Hypocreales</taxon>
        <taxon>Nectriaceae</taxon>
        <taxon>Dactylonectria</taxon>
    </lineage>
</organism>
<dbReference type="Proteomes" id="UP000738349">
    <property type="component" value="Unassembled WGS sequence"/>
</dbReference>
<dbReference type="InterPro" id="IPR023213">
    <property type="entry name" value="CAT-like_dom_sf"/>
</dbReference>
<dbReference type="Gene3D" id="3.30.559.10">
    <property type="entry name" value="Chloramphenicol acetyltransferase-like domain"/>
    <property type="match status" value="2"/>
</dbReference>
<evidence type="ECO:0000313" key="2">
    <source>
        <dbReference type="Proteomes" id="UP000738349"/>
    </source>
</evidence>
<protein>
    <submittedName>
        <fullName evidence="1">Uncharacterized protein</fullName>
    </submittedName>
</protein>
<dbReference type="EMBL" id="JAGMUV010000001">
    <property type="protein sequence ID" value="KAH7176047.1"/>
    <property type="molecule type" value="Genomic_DNA"/>
</dbReference>
<sequence length="497" mass="55432">MDTLRYYLGLEAASRRQPPKVETDDVYQVHFLDDLPSYRAMVLSWTLRFNDVLDAEKLHNALVKLLEIGDWRKLGGRVRARPDGKLEIHVPKEFTPERPAVRYTRDVFNISIGEHPLASQLPRAAETPSLHPGAFHFRSFGASADAPTTLKEFLCSDEPQLALHITSFSDATLVGLLFPHIMTGALGQRDLVAAWSKVLAGREDEVPPLEGTREDVLNGAGTDADNDQELSVLATKELKGFALLKFTLRFMWDVFRHPSIESGMICLPPTFVSKLRQTALGDLRAQIGGPKAAFVSEGDVLTAWATRFIAKTRGGLRPATIYNAVDIRRRVKAAWVPGAAYVQNLTLSSYTMMSVADFLHMPLGMLAYMIREDLQRQATDAQLRTSMRRLRAGGRKYQGPLYGEPDSLLVIFSNWTKANLYEVIDFAPAVIESSSVGGQEMPRGKAVYMHSQPMVPSAWTRNVFNIVGKDLSGNYWITALLLPGDWQKLEEEIAKMS</sequence>
<keyword evidence="2" id="KW-1185">Reference proteome</keyword>
<gene>
    <name evidence="1" type="ORF">EDB81DRAFT_674606</name>
</gene>
<dbReference type="AlphaFoldDB" id="A0A9P9FTQ4"/>
<dbReference type="OrthoDB" id="21502at2759"/>
<proteinExistence type="predicted"/>
<comment type="caution">
    <text evidence="1">The sequence shown here is derived from an EMBL/GenBank/DDBJ whole genome shotgun (WGS) entry which is preliminary data.</text>
</comment>
<dbReference type="Pfam" id="PF02458">
    <property type="entry name" value="Transferase"/>
    <property type="match status" value="1"/>
</dbReference>
<evidence type="ECO:0000313" key="1">
    <source>
        <dbReference type="EMBL" id="KAH7176047.1"/>
    </source>
</evidence>